<organism evidence="2 3">
    <name type="scientific">Trichomonas vaginalis (strain ATCC PRA-98 / G3)</name>
    <dbReference type="NCBI Taxonomy" id="412133"/>
    <lineage>
        <taxon>Eukaryota</taxon>
        <taxon>Metamonada</taxon>
        <taxon>Parabasalia</taxon>
        <taxon>Trichomonadida</taxon>
        <taxon>Trichomonadidae</taxon>
        <taxon>Trichomonas</taxon>
    </lineage>
</organism>
<dbReference type="KEGG" id="tva:4762534"/>
<evidence type="ECO:0000256" key="1">
    <source>
        <dbReference type="SAM" id="MobiDB-lite"/>
    </source>
</evidence>
<feature type="compositionally biased region" description="Basic and acidic residues" evidence="1">
    <location>
        <begin position="1"/>
        <end position="12"/>
    </location>
</feature>
<gene>
    <name evidence="2" type="ORF">TVAG_474710</name>
</gene>
<feature type="region of interest" description="Disordered" evidence="1">
    <location>
        <begin position="1"/>
        <end position="39"/>
    </location>
</feature>
<dbReference type="VEuPathDB" id="TrichDB:TVAGG3_0345130"/>
<dbReference type="RefSeq" id="XP_001316896.1">
    <property type="nucleotide sequence ID" value="XM_001316861.1"/>
</dbReference>
<dbReference type="Proteomes" id="UP000001542">
    <property type="component" value="Unassembled WGS sequence"/>
</dbReference>
<name>A2ERM1_TRIV3</name>
<keyword evidence="3" id="KW-1185">Reference proteome</keyword>
<protein>
    <submittedName>
        <fullName evidence="2">Uncharacterized protein</fullName>
    </submittedName>
</protein>
<sequence length="85" mass="9895">MSGITEELRDYSSDSDSSGEEKSSSNKVEEHKFDIHPRRPSAMLESDLPKYNTYKCIKVKNGMHRGRCIHFELVLEDRHLFHSKV</sequence>
<feature type="compositionally biased region" description="Basic and acidic residues" evidence="1">
    <location>
        <begin position="19"/>
        <end position="37"/>
    </location>
</feature>
<dbReference type="AlphaFoldDB" id="A2ERM1"/>
<evidence type="ECO:0000313" key="2">
    <source>
        <dbReference type="EMBL" id="EAY04673.1"/>
    </source>
</evidence>
<evidence type="ECO:0000313" key="3">
    <source>
        <dbReference type="Proteomes" id="UP000001542"/>
    </source>
</evidence>
<proteinExistence type="predicted"/>
<dbReference type="InParanoid" id="A2ERM1"/>
<reference evidence="2" key="2">
    <citation type="journal article" date="2007" name="Science">
        <title>Draft genome sequence of the sexually transmitted pathogen Trichomonas vaginalis.</title>
        <authorList>
            <person name="Carlton J.M."/>
            <person name="Hirt R.P."/>
            <person name="Silva J.C."/>
            <person name="Delcher A.L."/>
            <person name="Schatz M."/>
            <person name="Zhao Q."/>
            <person name="Wortman J.R."/>
            <person name="Bidwell S.L."/>
            <person name="Alsmark U.C.M."/>
            <person name="Besteiro S."/>
            <person name="Sicheritz-Ponten T."/>
            <person name="Noel C.J."/>
            <person name="Dacks J.B."/>
            <person name="Foster P.G."/>
            <person name="Simillion C."/>
            <person name="Van de Peer Y."/>
            <person name="Miranda-Saavedra D."/>
            <person name="Barton G.J."/>
            <person name="Westrop G.D."/>
            <person name="Mueller S."/>
            <person name="Dessi D."/>
            <person name="Fiori P.L."/>
            <person name="Ren Q."/>
            <person name="Paulsen I."/>
            <person name="Zhang H."/>
            <person name="Bastida-Corcuera F.D."/>
            <person name="Simoes-Barbosa A."/>
            <person name="Brown M.T."/>
            <person name="Hayes R.D."/>
            <person name="Mukherjee M."/>
            <person name="Okumura C.Y."/>
            <person name="Schneider R."/>
            <person name="Smith A.J."/>
            <person name="Vanacova S."/>
            <person name="Villalvazo M."/>
            <person name="Haas B.J."/>
            <person name="Pertea M."/>
            <person name="Feldblyum T.V."/>
            <person name="Utterback T.R."/>
            <person name="Shu C.L."/>
            <person name="Osoegawa K."/>
            <person name="de Jong P.J."/>
            <person name="Hrdy I."/>
            <person name="Horvathova L."/>
            <person name="Zubacova Z."/>
            <person name="Dolezal P."/>
            <person name="Malik S.B."/>
            <person name="Logsdon J.M. Jr."/>
            <person name="Henze K."/>
            <person name="Gupta A."/>
            <person name="Wang C.C."/>
            <person name="Dunne R.L."/>
            <person name="Upcroft J.A."/>
            <person name="Upcroft P."/>
            <person name="White O."/>
            <person name="Salzberg S.L."/>
            <person name="Tang P."/>
            <person name="Chiu C.-H."/>
            <person name="Lee Y.-S."/>
            <person name="Embley T.M."/>
            <person name="Coombs G.H."/>
            <person name="Mottram J.C."/>
            <person name="Tachezy J."/>
            <person name="Fraser-Liggett C.M."/>
            <person name="Johnson P.J."/>
        </authorList>
    </citation>
    <scope>NUCLEOTIDE SEQUENCE [LARGE SCALE GENOMIC DNA]</scope>
    <source>
        <strain evidence="2">G3</strain>
    </source>
</reference>
<accession>A2ERM1</accession>
<reference evidence="2" key="1">
    <citation type="submission" date="2006-10" db="EMBL/GenBank/DDBJ databases">
        <authorList>
            <person name="Amadeo P."/>
            <person name="Zhao Q."/>
            <person name="Wortman J."/>
            <person name="Fraser-Liggett C."/>
            <person name="Carlton J."/>
        </authorList>
    </citation>
    <scope>NUCLEOTIDE SEQUENCE</scope>
    <source>
        <strain evidence="2">G3</strain>
    </source>
</reference>
<dbReference type="VEuPathDB" id="TrichDB:TVAG_474710"/>
<dbReference type="EMBL" id="DS113468">
    <property type="protein sequence ID" value="EAY04673.1"/>
    <property type="molecule type" value="Genomic_DNA"/>
</dbReference>